<feature type="compositionally biased region" description="Polar residues" evidence="1">
    <location>
        <begin position="146"/>
        <end position="159"/>
    </location>
</feature>
<dbReference type="InterPro" id="IPR025314">
    <property type="entry name" value="DUF4219"/>
</dbReference>
<dbReference type="AlphaFoldDB" id="A0AAV3P735"/>
<feature type="domain" description="DUF4219" evidence="2">
    <location>
        <begin position="14"/>
        <end position="39"/>
    </location>
</feature>
<sequence>MADFTNSLATVEKLNNNNWGSWSTRMKFYLVGQDLWDIISGSDVTPPTPDPGEVRKWKIKGDPDNAIIETRMKKIIIDRLRLEYKGIVTTTRDWATKPTLVDLENLLMNEEELDRPSSRYVRDEEEALFINKRDSWGRGQDRGRSSGMSFNQEGSQSRCVQARGDQGVRHNGSSQQRWRSNSRQSVECYSCGKK</sequence>
<dbReference type="PANTHER" id="PTHR47481:SF14">
    <property type="entry name" value="RETROTRANSPOSON COPIA-LIKE N-TERMINAL DOMAIN-CONTAINING PROTEIN"/>
    <property type="match status" value="1"/>
</dbReference>
<accession>A0AAV3P735</accession>
<evidence type="ECO:0000313" key="4">
    <source>
        <dbReference type="Proteomes" id="UP001454036"/>
    </source>
</evidence>
<proteinExistence type="predicted"/>
<comment type="caution">
    <text evidence="3">The sequence shown here is derived from an EMBL/GenBank/DDBJ whole genome shotgun (WGS) entry which is preliminary data.</text>
</comment>
<protein>
    <recommendedName>
        <fullName evidence="2">DUF4219 domain-containing protein</fullName>
    </recommendedName>
</protein>
<dbReference type="PANTHER" id="PTHR47481">
    <property type="match status" value="1"/>
</dbReference>
<evidence type="ECO:0000259" key="2">
    <source>
        <dbReference type="Pfam" id="PF13961"/>
    </source>
</evidence>
<feature type="region of interest" description="Disordered" evidence="1">
    <location>
        <begin position="135"/>
        <end position="181"/>
    </location>
</feature>
<keyword evidence="4" id="KW-1185">Reference proteome</keyword>
<name>A0AAV3P735_LITER</name>
<organism evidence="3 4">
    <name type="scientific">Lithospermum erythrorhizon</name>
    <name type="common">Purple gromwell</name>
    <name type="synonym">Lithospermum officinale var. erythrorhizon</name>
    <dbReference type="NCBI Taxonomy" id="34254"/>
    <lineage>
        <taxon>Eukaryota</taxon>
        <taxon>Viridiplantae</taxon>
        <taxon>Streptophyta</taxon>
        <taxon>Embryophyta</taxon>
        <taxon>Tracheophyta</taxon>
        <taxon>Spermatophyta</taxon>
        <taxon>Magnoliopsida</taxon>
        <taxon>eudicotyledons</taxon>
        <taxon>Gunneridae</taxon>
        <taxon>Pentapetalae</taxon>
        <taxon>asterids</taxon>
        <taxon>lamiids</taxon>
        <taxon>Boraginales</taxon>
        <taxon>Boraginaceae</taxon>
        <taxon>Boraginoideae</taxon>
        <taxon>Lithospermeae</taxon>
        <taxon>Lithospermum</taxon>
    </lineage>
</organism>
<evidence type="ECO:0000313" key="3">
    <source>
        <dbReference type="EMBL" id="GAA0145767.1"/>
    </source>
</evidence>
<dbReference type="Pfam" id="PF13961">
    <property type="entry name" value="DUF4219"/>
    <property type="match status" value="1"/>
</dbReference>
<evidence type="ECO:0000256" key="1">
    <source>
        <dbReference type="SAM" id="MobiDB-lite"/>
    </source>
</evidence>
<reference evidence="3 4" key="1">
    <citation type="submission" date="2024-01" db="EMBL/GenBank/DDBJ databases">
        <title>The complete chloroplast genome sequence of Lithospermum erythrorhizon: insights into the phylogenetic relationship among Boraginaceae species and the maternal lineages of purple gromwells.</title>
        <authorList>
            <person name="Okada T."/>
            <person name="Watanabe K."/>
        </authorList>
    </citation>
    <scope>NUCLEOTIDE SEQUENCE [LARGE SCALE GENOMIC DNA]</scope>
</reference>
<dbReference type="EMBL" id="BAABME010000829">
    <property type="protein sequence ID" value="GAA0145767.1"/>
    <property type="molecule type" value="Genomic_DNA"/>
</dbReference>
<feature type="compositionally biased region" description="Basic and acidic residues" evidence="1">
    <location>
        <begin position="135"/>
        <end position="144"/>
    </location>
</feature>
<gene>
    <name evidence="3" type="ORF">LIER_05886</name>
</gene>
<dbReference type="Proteomes" id="UP001454036">
    <property type="component" value="Unassembled WGS sequence"/>
</dbReference>